<evidence type="ECO:0000313" key="11">
    <source>
        <dbReference type="Proteomes" id="UP000829291"/>
    </source>
</evidence>
<keyword evidence="5 10" id="KW-0552">Olfaction</keyword>
<dbReference type="InterPro" id="IPR004117">
    <property type="entry name" value="7tm6_olfct_rcpt"/>
</dbReference>
<dbReference type="RefSeq" id="XP_046602280.1">
    <property type="nucleotide sequence ID" value="XM_046746324.1"/>
</dbReference>
<keyword evidence="11" id="KW-1185">Reference proteome</keyword>
<gene>
    <name evidence="12" type="primary">LOC124296532</name>
</gene>
<keyword evidence="2" id="KW-1003">Cell membrane</keyword>
<evidence type="ECO:0000256" key="4">
    <source>
        <dbReference type="ARBA" id="ARBA00022692"/>
    </source>
</evidence>
<reference evidence="12" key="1">
    <citation type="submission" date="2025-08" db="UniProtKB">
        <authorList>
            <consortium name="RefSeq"/>
        </authorList>
    </citation>
    <scope>IDENTIFICATION</scope>
    <source>
        <tissue evidence="12">Thorax and Abdomen</tissue>
    </source>
</reference>
<keyword evidence="6 10" id="KW-1133">Transmembrane helix</keyword>
<feature type="transmembrane region" description="Helical" evidence="10">
    <location>
        <begin position="315"/>
        <end position="336"/>
    </location>
</feature>
<keyword evidence="9 10" id="KW-0807">Transducer</keyword>
<keyword evidence="4 10" id="KW-0812">Transmembrane</keyword>
<keyword evidence="3 10" id="KW-0716">Sensory transduction</keyword>
<evidence type="ECO:0000256" key="2">
    <source>
        <dbReference type="ARBA" id="ARBA00022475"/>
    </source>
</evidence>
<feature type="transmembrane region" description="Helical" evidence="10">
    <location>
        <begin position="78"/>
        <end position="97"/>
    </location>
</feature>
<evidence type="ECO:0000256" key="5">
    <source>
        <dbReference type="ARBA" id="ARBA00022725"/>
    </source>
</evidence>
<evidence type="ECO:0000256" key="8">
    <source>
        <dbReference type="ARBA" id="ARBA00023170"/>
    </source>
</evidence>
<sequence length="406" mass="46205">MSNSSRTKRILDRDKFSDQFVTAIRVLRCLMIYMGIWPDKKHEKLYYLLRCFHSVGLVFLLSGEVCWLTNVEDDMDEFFATLGVACALFYVLGKWLTFSWQKVLIRKLTKFMDEDWINLENNALIPKSVPDSKRIMMKHYRTLNIYVCTIVLVYIFTAGEFVIDFFVATNHRDNDTNLGNLLPLTHSWYPLDYDQGYTVQLLAAAQMISMVSALVGSTVVDGFFVITVLHTAGQLEILGDFIERTKYDPMDYECDKTKVKEMAKRHQVLLSVADDIQECFSATILQCVTVSLIGTCFHAHAFLRELERGGDNQLIALKYGFSCLVGLMNIFIYSFVGDSLTSQGLVIGTVTYNSEWYNATSFVKGSLSIIMAKAWQPIIISAAEIFPLTMQNFTVSTDQETGTFYG</sequence>
<protein>
    <recommendedName>
        <fullName evidence="10">Odorant receptor</fullName>
    </recommendedName>
</protein>
<keyword evidence="8 10" id="KW-0675">Receptor</keyword>
<feature type="transmembrane region" description="Helical" evidence="10">
    <location>
        <begin position="45"/>
        <end position="63"/>
    </location>
</feature>
<evidence type="ECO:0000256" key="6">
    <source>
        <dbReference type="ARBA" id="ARBA00022989"/>
    </source>
</evidence>
<feature type="transmembrane region" description="Helical" evidence="10">
    <location>
        <begin position="143"/>
        <end position="168"/>
    </location>
</feature>
<proteinExistence type="inferred from homology"/>
<evidence type="ECO:0000256" key="3">
    <source>
        <dbReference type="ARBA" id="ARBA00022606"/>
    </source>
</evidence>
<evidence type="ECO:0000313" key="12">
    <source>
        <dbReference type="RefSeq" id="XP_046602280.1"/>
    </source>
</evidence>
<evidence type="ECO:0000256" key="7">
    <source>
        <dbReference type="ARBA" id="ARBA00023136"/>
    </source>
</evidence>
<dbReference type="Proteomes" id="UP000829291">
    <property type="component" value="Chromosome 1"/>
</dbReference>
<comment type="subcellular location">
    <subcellularLocation>
        <location evidence="1 10">Cell membrane</location>
        <topology evidence="1 10">Multi-pass membrane protein</topology>
    </subcellularLocation>
</comment>
<evidence type="ECO:0000256" key="10">
    <source>
        <dbReference type="RuleBase" id="RU351113"/>
    </source>
</evidence>
<dbReference type="PANTHER" id="PTHR21137:SF35">
    <property type="entry name" value="ODORANT RECEPTOR 19A-RELATED"/>
    <property type="match status" value="1"/>
</dbReference>
<evidence type="ECO:0000256" key="9">
    <source>
        <dbReference type="ARBA" id="ARBA00023224"/>
    </source>
</evidence>
<keyword evidence="7 10" id="KW-0472">Membrane</keyword>
<dbReference type="Pfam" id="PF02949">
    <property type="entry name" value="7tm_6"/>
    <property type="match status" value="1"/>
</dbReference>
<evidence type="ECO:0000256" key="1">
    <source>
        <dbReference type="ARBA" id="ARBA00004651"/>
    </source>
</evidence>
<dbReference type="PANTHER" id="PTHR21137">
    <property type="entry name" value="ODORANT RECEPTOR"/>
    <property type="match status" value="1"/>
</dbReference>
<comment type="similarity">
    <text evidence="10">Belongs to the insect chemoreceptor superfamily. Heteromeric odorant receptor channel (TC 1.A.69) family.</text>
</comment>
<accession>A0ABM3GPS9</accession>
<comment type="caution">
    <text evidence="10">Lacks conserved residue(s) required for the propagation of feature annotation.</text>
</comment>
<organism evidence="11 12">
    <name type="scientific">Neodiprion lecontei</name>
    <name type="common">Redheaded pine sawfly</name>
    <dbReference type="NCBI Taxonomy" id="441921"/>
    <lineage>
        <taxon>Eukaryota</taxon>
        <taxon>Metazoa</taxon>
        <taxon>Ecdysozoa</taxon>
        <taxon>Arthropoda</taxon>
        <taxon>Hexapoda</taxon>
        <taxon>Insecta</taxon>
        <taxon>Pterygota</taxon>
        <taxon>Neoptera</taxon>
        <taxon>Endopterygota</taxon>
        <taxon>Hymenoptera</taxon>
        <taxon>Tenthredinoidea</taxon>
        <taxon>Diprionidae</taxon>
        <taxon>Diprioninae</taxon>
        <taxon>Neodiprion</taxon>
    </lineage>
</organism>
<dbReference type="GeneID" id="124296532"/>
<name>A0ABM3GPS9_NEOLC</name>